<evidence type="ECO:0000259" key="2">
    <source>
        <dbReference type="Pfam" id="PF01852"/>
    </source>
</evidence>
<dbReference type="Pfam" id="PF01852">
    <property type="entry name" value="START"/>
    <property type="match status" value="1"/>
</dbReference>
<feature type="domain" description="START" evidence="2">
    <location>
        <begin position="20"/>
        <end position="195"/>
    </location>
</feature>
<dbReference type="InterPro" id="IPR023393">
    <property type="entry name" value="START-like_dom_sf"/>
</dbReference>
<dbReference type="Gene3D" id="3.30.530.20">
    <property type="match status" value="1"/>
</dbReference>
<dbReference type="InterPro" id="IPR002913">
    <property type="entry name" value="START_lipid-bd_dom"/>
</dbReference>
<evidence type="ECO:0000313" key="3">
    <source>
        <dbReference type="EMBL" id="PWD98164.1"/>
    </source>
</evidence>
<keyword evidence="4" id="KW-1185">Reference proteome</keyword>
<dbReference type="RefSeq" id="WP_109265658.1">
    <property type="nucleotide sequence ID" value="NZ_QEWP01000018.1"/>
</dbReference>
<dbReference type="InterPro" id="IPR051213">
    <property type="entry name" value="START_lipid_transfer"/>
</dbReference>
<comment type="caution">
    <text evidence="3">The sequence shown here is derived from an EMBL/GenBank/DDBJ whole genome shotgun (WGS) entry which is preliminary data.</text>
</comment>
<accession>A0A2U2B550</accession>
<evidence type="ECO:0000256" key="1">
    <source>
        <dbReference type="SAM" id="SignalP"/>
    </source>
</evidence>
<dbReference type="OrthoDB" id="5734556at2"/>
<dbReference type="EMBL" id="QEWP01000018">
    <property type="protein sequence ID" value="PWD98164.1"/>
    <property type="molecule type" value="Genomic_DNA"/>
</dbReference>
<feature type="chain" id="PRO_5015458508" description="START domain-containing protein" evidence="1">
    <location>
        <begin position="22"/>
        <end position="205"/>
    </location>
</feature>
<dbReference type="PANTHER" id="PTHR19308:SF14">
    <property type="entry name" value="START DOMAIN-CONTAINING PROTEIN"/>
    <property type="match status" value="1"/>
</dbReference>
<dbReference type="AlphaFoldDB" id="A0A2U2B550"/>
<dbReference type="GO" id="GO:0005737">
    <property type="term" value="C:cytoplasm"/>
    <property type="evidence" value="ECO:0007669"/>
    <property type="project" value="UniProtKB-ARBA"/>
</dbReference>
<dbReference type="SUPFAM" id="SSF55961">
    <property type="entry name" value="Bet v1-like"/>
    <property type="match status" value="1"/>
</dbReference>
<sequence length="205" mass="24025">MSKTVGLLLILFSVIPSFDVAAEEDDWQLRKNENGIKVYTRKKADAGIYMYKVVTHISVKPETVYRQVVDFNENLKHMELVDSLRFLDHQKDKRYTNYMHFNMPWPVKNREMVMDMQVTKDQKGIYLESNDLPEYLSRNSEIVLIEDFQEKWTIKEGVSPDESRIIVIGWVDPGGSIPLWVVNMFSAQTPFRFISGIIEEVRKDL</sequence>
<evidence type="ECO:0000313" key="4">
    <source>
        <dbReference type="Proteomes" id="UP000244956"/>
    </source>
</evidence>
<keyword evidence="1" id="KW-0732">Signal</keyword>
<protein>
    <recommendedName>
        <fullName evidence="2">START domain-containing protein</fullName>
    </recommendedName>
</protein>
<dbReference type="GO" id="GO:0008289">
    <property type="term" value="F:lipid binding"/>
    <property type="evidence" value="ECO:0007669"/>
    <property type="project" value="InterPro"/>
</dbReference>
<reference evidence="3 4" key="1">
    <citation type="submission" date="2018-05" db="EMBL/GenBank/DDBJ databases">
        <title>Marinilabilia rubrum sp. nov., isolated from saltern sediment.</title>
        <authorList>
            <person name="Zhang R."/>
        </authorList>
    </citation>
    <scope>NUCLEOTIDE SEQUENCE [LARGE SCALE GENOMIC DNA]</scope>
    <source>
        <strain evidence="3 4">WTE16</strain>
    </source>
</reference>
<name>A0A2U2B550_9BACT</name>
<organism evidence="3 4">
    <name type="scientific">Marinilabilia rubra</name>
    <dbReference type="NCBI Taxonomy" id="2162893"/>
    <lineage>
        <taxon>Bacteria</taxon>
        <taxon>Pseudomonadati</taxon>
        <taxon>Bacteroidota</taxon>
        <taxon>Bacteroidia</taxon>
        <taxon>Marinilabiliales</taxon>
        <taxon>Marinilabiliaceae</taxon>
        <taxon>Marinilabilia</taxon>
    </lineage>
</organism>
<gene>
    <name evidence="3" type="ORF">DDZ16_16865</name>
</gene>
<dbReference type="PANTHER" id="PTHR19308">
    <property type="entry name" value="PHOSPHATIDYLCHOLINE TRANSFER PROTEIN"/>
    <property type="match status" value="1"/>
</dbReference>
<feature type="signal peptide" evidence="1">
    <location>
        <begin position="1"/>
        <end position="21"/>
    </location>
</feature>
<dbReference type="Proteomes" id="UP000244956">
    <property type="component" value="Unassembled WGS sequence"/>
</dbReference>
<proteinExistence type="predicted"/>